<feature type="chain" id="PRO_5029561357" description="FZ domain-containing protein" evidence="5">
    <location>
        <begin position="25"/>
        <end position="509"/>
    </location>
</feature>
<dbReference type="Pfam" id="PF01392">
    <property type="entry name" value="Fz"/>
    <property type="match status" value="1"/>
</dbReference>
<evidence type="ECO:0000256" key="4">
    <source>
        <dbReference type="SAM" id="MobiDB-lite"/>
    </source>
</evidence>
<dbReference type="GO" id="GO:0005615">
    <property type="term" value="C:extracellular space"/>
    <property type="evidence" value="ECO:0007669"/>
    <property type="project" value="TreeGrafter"/>
</dbReference>
<feature type="signal peptide" evidence="5">
    <location>
        <begin position="1"/>
        <end position="24"/>
    </location>
</feature>
<evidence type="ECO:0000256" key="1">
    <source>
        <dbReference type="ARBA" id="ARBA00022473"/>
    </source>
</evidence>
<dbReference type="GO" id="GO:0017147">
    <property type="term" value="F:Wnt-protein binding"/>
    <property type="evidence" value="ECO:0007669"/>
    <property type="project" value="TreeGrafter"/>
</dbReference>
<dbReference type="Pfam" id="PF06121">
    <property type="entry name" value="DUF959"/>
    <property type="match status" value="1"/>
</dbReference>
<proteinExistence type="predicted"/>
<keyword evidence="8" id="KW-1185">Reference proteome</keyword>
<dbReference type="SMART" id="SM00063">
    <property type="entry name" value="FRI"/>
    <property type="match status" value="1"/>
</dbReference>
<feature type="region of interest" description="Disordered" evidence="4">
    <location>
        <begin position="136"/>
        <end position="235"/>
    </location>
</feature>
<evidence type="ECO:0000256" key="3">
    <source>
        <dbReference type="PROSITE-ProRule" id="PRU00090"/>
    </source>
</evidence>
<dbReference type="GO" id="GO:0060070">
    <property type="term" value="P:canonical Wnt signaling pathway"/>
    <property type="evidence" value="ECO:0007669"/>
    <property type="project" value="TreeGrafter"/>
</dbReference>
<sequence>MALQPSGRLRLLLLLTCCLAATRADLLTLIWPWSFGTKGPTATPVSVPLGSPPVQSTEDTTTHVAPQDGPTDPGTAPASPELLPERLEAGQGRASAAATASAESPENIAGVGAKILNVALGIQNFVQLWDDVTPAESSTRTGTQAPATPTDPLTLPGPSSASQENRTALWLSSGAPPVTQRTEAGTLPVPPQLPQGGRELPPQSPGRAVSSAPGRAPPWGGEQSPGRPQDLDGEGFLSVAARPGQQHQHPDVHRHTPHLLPLVTGSLGAVPPALFSDPSTGLTRISLSALTGDGGAWVPHAANSVGPGLANHSALLGADLLAPTGEPVHSAAGRCLPLPPSLAVCGRLGIWRSRLPNHLHHASREEVQAAAWAWGALLRTHCHRFLAWFFCLLLAPPCRPSPTPPPCRQFCEALEDACWSHLDGGGLPVTCASLPAQEDGYCVFIGQAAGNQPAGRPPRPSLGSCQAVLSDPGTETSPAPPPMLGLCVQVPVVPLGGRRSVMPLLQGGG</sequence>
<organism evidence="7 8">
    <name type="scientific">Diceros bicornis minor</name>
    <name type="common">South-central black rhinoceros</name>
    <dbReference type="NCBI Taxonomy" id="77932"/>
    <lineage>
        <taxon>Eukaryota</taxon>
        <taxon>Metazoa</taxon>
        <taxon>Chordata</taxon>
        <taxon>Craniata</taxon>
        <taxon>Vertebrata</taxon>
        <taxon>Euteleostomi</taxon>
        <taxon>Mammalia</taxon>
        <taxon>Eutheria</taxon>
        <taxon>Laurasiatheria</taxon>
        <taxon>Perissodactyla</taxon>
        <taxon>Rhinocerotidae</taxon>
        <taxon>Diceros</taxon>
    </lineage>
</organism>
<dbReference type="PROSITE" id="PS50038">
    <property type="entry name" value="FZ"/>
    <property type="match status" value="1"/>
</dbReference>
<dbReference type="FunFam" id="1.10.2000.10:FF:000017">
    <property type="entry name" value="Alpha 1 type XVIII collagen"/>
    <property type="match status" value="1"/>
</dbReference>
<dbReference type="InterPro" id="IPR036790">
    <property type="entry name" value="Frizzled_dom_sf"/>
</dbReference>
<reference evidence="7 8" key="1">
    <citation type="journal article" date="2020" name="Mol. Biol. Evol.">
        <title>Interspecific Gene Flow and the Evolution of Specialization in Black and White Rhinoceros.</title>
        <authorList>
            <person name="Moodley Y."/>
            <person name="Westbury M.V."/>
            <person name="Russo I.M."/>
            <person name="Gopalakrishnan S."/>
            <person name="Rakotoarivelo A."/>
            <person name="Olsen R.A."/>
            <person name="Prost S."/>
            <person name="Tunstall T."/>
            <person name="Ryder O.A."/>
            <person name="Dalen L."/>
            <person name="Bruford M.W."/>
        </authorList>
    </citation>
    <scope>NUCLEOTIDE SEQUENCE [LARGE SCALE GENOMIC DNA]</scope>
    <source>
        <strain evidence="7">SBR-YM</strain>
        <tissue evidence="7">Skin</tissue>
    </source>
</reference>
<feature type="compositionally biased region" description="Polar residues" evidence="4">
    <location>
        <begin position="157"/>
        <end position="166"/>
    </location>
</feature>
<dbReference type="SUPFAM" id="SSF63501">
    <property type="entry name" value="Frizzled cysteine-rich domain"/>
    <property type="match status" value="1"/>
</dbReference>
<dbReference type="GO" id="GO:0035567">
    <property type="term" value="P:non-canonical Wnt signaling pathway"/>
    <property type="evidence" value="ECO:0007669"/>
    <property type="project" value="TreeGrafter"/>
</dbReference>
<dbReference type="AlphaFoldDB" id="A0A7J7F0M6"/>
<keyword evidence="2 3" id="KW-1015">Disulfide bond</keyword>
<dbReference type="Proteomes" id="UP000551758">
    <property type="component" value="Unassembled WGS sequence"/>
</dbReference>
<evidence type="ECO:0000256" key="5">
    <source>
        <dbReference type="SAM" id="SignalP"/>
    </source>
</evidence>
<dbReference type="Gene3D" id="1.10.2000.10">
    <property type="entry name" value="Frizzled cysteine-rich domain"/>
    <property type="match status" value="1"/>
</dbReference>
<name>A0A7J7F0M6_DICBM</name>
<feature type="compositionally biased region" description="Polar residues" evidence="4">
    <location>
        <begin position="53"/>
        <end position="64"/>
    </location>
</feature>
<feature type="region of interest" description="Disordered" evidence="4">
    <location>
        <begin position="44"/>
        <end position="81"/>
    </location>
</feature>
<comment type="caution">
    <text evidence="7">The sequence shown here is derived from an EMBL/GenBank/DDBJ whole genome shotgun (WGS) entry which is preliminary data.</text>
</comment>
<comment type="caution">
    <text evidence="3">Lacks conserved residue(s) required for the propagation of feature annotation.</text>
</comment>
<accession>A0A7J7F0M6</accession>
<keyword evidence="1" id="KW-0217">Developmental protein</keyword>
<dbReference type="InterPro" id="IPR020067">
    <property type="entry name" value="Frizzled_dom"/>
</dbReference>
<dbReference type="PANTHER" id="PTHR11309:SF99">
    <property type="entry name" value="FRIZZLED-4"/>
    <property type="match status" value="1"/>
</dbReference>
<evidence type="ECO:0000313" key="8">
    <source>
        <dbReference type="Proteomes" id="UP000551758"/>
    </source>
</evidence>
<protein>
    <recommendedName>
        <fullName evidence="6">FZ domain-containing protein</fullName>
    </recommendedName>
</protein>
<keyword evidence="5" id="KW-0732">Signal</keyword>
<evidence type="ECO:0000259" key="6">
    <source>
        <dbReference type="PROSITE" id="PS50038"/>
    </source>
</evidence>
<feature type="disulfide bond" evidence="3">
    <location>
        <begin position="345"/>
        <end position="391"/>
    </location>
</feature>
<feature type="compositionally biased region" description="Low complexity" evidence="4">
    <location>
        <begin position="143"/>
        <end position="156"/>
    </location>
</feature>
<dbReference type="PANTHER" id="PTHR11309">
    <property type="entry name" value="FRIZZLED"/>
    <property type="match status" value="1"/>
</dbReference>
<feature type="domain" description="FZ" evidence="6">
    <location>
        <begin position="330"/>
        <end position="445"/>
    </location>
</feature>
<dbReference type="InterPro" id="IPR010363">
    <property type="entry name" value="DUF959_COL18_N"/>
</dbReference>
<evidence type="ECO:0000256" key="2">
    <source>
        <dbReference type="ARBA" id="ARBA00023157"/>
    </source>
</evidence>
<evidence type="ECO:0000313" key="7">
    <source>
        <dbReference type="EMBL" id="KAF5921590.1"/>
    </source>
</evidence>
<gene>
    <name evidence="7" type="ORF">HPG69_009159</name>
</gene>
<dbReference type="InterPro" id="IPR015526">
    <property type="entry name" value="Frizzled/SFRP"/>
</dbReference>
<dbReference type="EMBL" id="JACDTQ010001605">
    <property type="protein sequence ID" value="KAF5921590.1"/>
    <property type="molecule type" value="Genomic_DNA"/>
</dbReference>